<name>A0A7Y9UW46_9ACTN</name>
<keyword evidence="5" id="KW-0804">Transcription</keyword>
<comment type="caution">
    <text evidence="10">The sequence shown here is derived from an EMBL/GenBank/DDBJ whole genome shotgun (WGS) entry which is preliminary data.</text>
</comment>
<evidence type="ECO:0000259" key="8">
    <source>
        <dbReference type="Pfam" id="PF08281"/>
    </source>
</evidence>
<dbReference type="InterPro" id="IPR027383">
    <property type="entry name" value="Znf_put"/>
</dbReference>
<feature type="compositionally biased region" description="Pro residues" evidence="6">
    <location>
        <begin position="350"/>
        <end position="359"/>
    </location>
</feature>
<dbReference type="PANTHER" id="PTHR43133">
    <property type="entry name" value="RNA POLYMERASE ECF-TYPE SIGMA FACTO"/>
    <property type="match status" value="1"/>
</dbReference>
<dbReference type="RefSeq" id="WP_179503457.1">
    <property type="nucleotide sequence ID" value="NZ_JACCAA010000001.1"/>
</dbReference>
<evidence type="ECO:0000259" key="7">
    <source>
        <dbReference type="Pfam" id="PF04542"/>
    </source>
</evidence>
<dbReference type="Gene3D" id="1.10.10.10">
    <property type="entry name" value="Winged helix-like DNA-binding domain superfamily/Winged helix DNA-binding domain"/>
    <property type="match status" value="1"/>
</dbReference>
<gene>
    <name evidence="10" type="ORF">BJ980_003463</name>
</gene>
<evidence type="ECO:0000256" key="2">
    <source>
        <dbReference type="ARBA" id="ARBA00023015"/>
    </source>
</evidence>
<evidence type="ECO:0000259" key="9">
    <source>
        <dbReference type="Pfam" id="PF13490"/>
    </source>
</evidence>
<dbReference type="InterPro" id="IPR041916">
    <property type="entry name" value="Anti_sigma_zinc_sf"/>
</dbReference>
<dbReference type="Pfam" id="PF13490">
    <property type="entry name" value="zf-HC2"/>
    <property type="match status" value="1"/>
</dbReference>
<keyword evidence="11" id="KW-1185">Reference proteome</keyword>
<feature type="region of interest" description="Disordered" evidence="6">
    <location>
        <begin position="311"/>
        <end position="439"/>
    </location>
</feature>
<keyword evidence="4" id="KW-0238">DNA-binding</keyword>
<dbReference type="GO" id="GO:0003677">
    <property type="term" value="F:DNA binding"/>
    <property type="evidence" value="ECO:0007669"/>
    <property type="project" value="UniProtKB-KW"/>
</dbReference>
<comment type="similarity">
    <text evidence="1">Belongs to the sigma-70 factor family. ECF subfamily.</text>
</comment>
<evidence type="ECO:0000256" key="6">
    <source>
        <dbReference type="SAM" id="MobiDB-lite"/>
    </source>
</evidence>
<dbReference type="SUPFAM" id="SSF88946">
    <property type="entry name" value="Sigma2 domain of RNA polymerase sigma factors"/>
    <property type="match status" value="1"/>
</dbReference>
<evidence type="ECO:0000313" key="11">
    <source>
        <dbReference type="Proteomes" id="UP000540656"/>
    </source>
</evidence>
<evidence type="ECO:0000256" key="1">
    <source>
        <dbReference type="ARBA" id="ARBA00010641"/>
    </source>
</evidence>
<dbReference type="InterPro" id="IPR007627">
    <property type="entry name" value="RNA_pol_sigma70_r2"/>
</dbReference>
<reference evidence="10 11" key="1">
    <citation type="submission" date="2020-07" db="EMBL/GenBank/DDBJ databases">
        <title>Sequencing the genomes of 1000 actinobacteria strains.</title>
        <authorList>
            <person name="Klenk H.-P."/>
        </authorList>
    </citation>
    <scope>NUCLEOTIDE SEQUENCE [LARGE SCALE GENOMIC DNA]</scope>
    <source>
        <strain evidence="10 11">DSM 23819</strain>
    </source>
</reference>
<dbReference type="InterPro" id="IPR039425">
    <property type="entry name" value="RNA_pol_sigma-70-like"/>
</dbReference>
<dbReference type="InterPro" id="IPR036388">
    <property type="entry name" value="WH-like_DNA-bd_sf"/>
</dbReference>
<dbReference type="InterPro" id="IPR013324">
    <property type="entry name" value="RNA_pol_sigma_r3/r4-like"/>
</dbReference>
<dbReference type="InterPro" id="IPR013249">
    <property type="entry name" value="RNA_pol_sigma70_r4_t2"/>
</dbReference>
<dbReference type="NCBIfam" id="TIGR02937">
    <property type="entry name" value="sigma70-ECF"/>
    <property type="match status" value="1"/>
</dbReference>
<dbReference type="AlphaFoldDB" id="A0A7Y9UW46"/>
<feature type="compositionally biased region" description="Low complexity" evidence="6">
    <location>
        <begin position="396"/>
        <end position="407"/>
    </location>
</feature>
<dbReference type="Gene3D" id="1.10.1740.10">
    <property type="match status" value="1"/>
</dbReference>
<feature type="compositionally biased region" description="Pro residues" evidence="6">
    <location>
        <begin position="408"/>
        <end position="435"/>
    </location>
</feature>
<dbReference type="SUPFAM" id="SSF88659">
    <property type="entry name" value="Sigma3 and sigma4 domains of RNA polymerase sigma factors"/>
    <property type="match status" value="1"/>
</dbReference>
<evidence type="ECO:0000256" key="4">
    <source>
        <dbReference type="ARBA" id="ARBA00023125"/>
    </source>
</evidence>
<evidence type="ECO:0000256" key="3">
    <source>
        <dbReference type="ARBA" id="ARBA00023082"/>
    </source>
</evidence>
<feature type="compositionally biased region" description="Low complexity" evidence="6">
    <location>
        <begin position="373"/>
        <end position="388"/>
    </location>
</feature>
<dbReference type="Pfam" id="PF08281">
    <property type="entry name" value="Sigma70_r4_2"/>
    <property type="match status" value="1"/>
</dbReference>
<dbReference type="Proteomes" id="UP000540656">
    <property type="component" value="Unassembled WGS sequence"/>
</dbReference>
<proteinExistence type="inferred from homology"/>
<feature type="domain" description="Putative zinc-finger" evidence="9">
    <location>
        <begin position="194"/>
        <end position="227"/>
    </location>
</feature>
<keyword evidence="3" id="KW-0731">Sigma factor</keyword>
<dbReference type="GO" id="GO:0016987">
    <property type="term" value="F:sigma factor activity"/>
    <property type="evidence" value="ECO:0007669"/>
    <property type="project" value="UniProtKB-KW"/>
</dbReference>
<evidence type="ECO:0000256" key="5">
    <source>
        <dbReference type="ARBA" id="ARBA00023163"/>
    </source>
</evidence>
<sequence length="546" mass="56976">MTTTLAEIDGPGDAELISAVRGGDLSAYGDLFERHVDAARRLARQLTNHSDADDLVSDAFAKVLKVLQDGRGPDLAFRAYLLTAVRRLHIDRIRSTSKLHTTGDLEPFDPGVPFRDTAVEGFENAAAAKAFASLPERWQLVLWHTEVEGHKPAEVATLLGMSANSVSALAYRAREGLRQAFLNSHAVELEDAQCRWTHEHLGGYVRNGLSKRDAGKVEKHLDECRPCMAIYLELTEVNSNLGALLAPLLLGSVAGTTYLAGAGGTLAAKGGLLLLFGRAKDLVLANTQAAAVGSVAAVTAVAGVSVVAITTGDDSPQTAGSPPAGIVRSAEPAPAKTAEQVTGQATDPVPTAPSSPSPNPLSEAPVPAPLLAPPMGTTPTDSPSTDPTLDAPGPTEPTSDPTSTDPTPTAPADPSPAPTDTPPEPEPSPTAPTEPPVTHDLKLSIAKTRHTFGTRLDITTSGYPPNGHATITIDSNLLAFGRISKKCDRVGLTTKFTCPVTAADPAVRIDLVLEVFTSVRASVVADNFTDADTSNNSASWKSALLP</sequence>
<dbReference type="InterPro" id="IPR013325">
    <property type="entry name" value="RNA_pol_sigma_r2"/>
</dbReference>
<keyword evidence="2" id="KW-0805">Transcription regulation</keyword>
<protein>
    <submittedName>
        <fullName evidence="10">RNA polymerase sigma factor (Sigma-70 family)</fullName>
    </submittedName>
</protein>
<feature type="domain" description="RNA polymerase sigma-70 region 2" evidence="7">
    <location>
        <begin position="31"/>
        <end position="97"/>
    </location>
</feature>
<dbReference type="EMBL" id="JACCAA010000001">
    <property type="protein sequence ID" value="NYG60540.1"/>
    <property type="molecule type" value="Genomic_DNA"/>
</dbReference>
<dbReference type="PANTHER" id="PTHR43133:SF8">
    <property type="entry name" value="RNA POLYMERASE SIGMA FACTOR HI_1459-RELATED"/>
    <property type="match status" value="1"/>
</dbReference>
<dbReference type="InterPro" id="IPR014284">
    <property type="entry name" value="RNA_pol_sigma-70_dom"/>
</dbReference>
<feature type="domain" description="RNA polymerase sigma factor 70 region 4 type 2" evidence="8">
    <location>
        <begin position="129"/>
        <end position="175"/>
    </location>
</feature>
<accession>A0A7Y9UW46</accession>
<evidence type="ECO:0000313" key="10">
    <source>
        <dbReference type="EMBL" id="NYG60540.1"/>
    </source>
</evidence>
<dbReference type="Pfam" id="PF04542">
    <property type="entry name" value="Sigma70_r2"/>
    <property type="match status" value="1"/>
</dbReference>
<dbReference type="PRINTS" id="PR01217">
    <property type="entry name" value="PRICHEXTENSN"/>
</dbReference>
<dbReference type="Gene3D" id="1.10.10.1320">
    <property type="entry name" value="Anti-sigma factor, zinc-finger domain"/>
    <property type="match status" value="1"/>
</dbReference>
<dbReference type="GO" id="GO:0006352">
    <property type="term" value="P:DNA-templated transcription initiation"/>
    <property type="evidence" value="ECO:0007669"/>
    <property type="project" value="InterPro"/>
</dbReference>
<organism evidence="10 11">
    <name type="scientific">Nocardioides daedukensis</name>
    <dbReference type="NCBI Taxonomy" id="634462"/>
    <lineage>
        <taxon>Bacteria</taxon>
        <taxon>Bacillati</taxon>
        <taxon>Actinomycetota</taxon>
        <taxon>Actinomycetes</taxon>
        <taxon>Propionibacteriales</taxon>
        <taxon>Nocardioidaceae</taxon>
        <taxon>Nocardioides</taxon>
    </lineage>
</organism>